<protein>
    <submittedName>
        <fullName evidence="1">Uncharacterized protein</fullName>
    </submittedName>
</protein>
<dbReference type="EMBL" id="JAUJYN010000010">
    <property type="protein sequence ID" value="KAK1262776.1"/>
    <property type="molecule type" value="Genomic_DNA"/>
</dbReference>
<proteinExistence type="predicted"/>
<reference evidence="1" key="2">
    <citation type="submission" date="2023-06" db="EMBL/GenBank/DDBJ databases">
        <authorList>
            <person name="Ma L."/>
            <person name="Liu K.-W."/>
            <person name="Li Z."/>
            <person name="Hsiao Y.-Y."/>
            <person name="Qi Y."/>
            <person name="Fu T."/>
            <person name="Tang G."/>
            <person name="Zhang D."/>
            <person name="Sun W.-H."/>
            <person name="Liu D.-K."/>
            <person name="Li Y."/>
            <person name="Chen G.-Z."/>
            <person name="Liu X.-D."/>
            <person name="Liao X.-Y."/>
            <person name="Jiang Y.-T."/>
            <person name="Yu X."/>
            <person name="Hao Y."/>
            <person name="Huang J."/>
            <person name="Zhao X.-W."/>
            <person name="Ke S."/>
            <person name="Chen Y.-Y."/>
            <person name="Wu W.-L."/>
            <person name="Hsu J.-L."/>
            <person name="Lin Y.-F."/>
            <person name="Huang M.-D."/>
            <person name="Li C.-Y."/>
            <person name="Huang L."/>
            <person name="Wang Z.-W."/>
            <person name="Zhao X."/>
            <person name="Zhong W.-Y."/>
            <person name="Peng D.-H."/>
            <person name="Ahmad S."/>
            <person name="Lan S."/>
            <person name="Zhang J.-S."/>
            <person name="Tsai W.-C."/>
            <person name="Van De Peer Y."/>
            <person name="Liu Z.-J."/>
        </authorList>
    </citation>
    <scope>NUCLEOTIDE SEQUENCE</scope>
    <source>
        <strain evidence="1">SCP</strain>
        <tissue evidence="1">Leaves</tissue>
    </source>
</reference>
<evidence type="ECO:0000313" key="1">
    <source>
        <dbReference type="EMBL" id="KAK1262776.1"/>
    </source>
</evidence>
<gene>
    <name evidence="1" type="ORF">QJS04_geneDACA001155</name>
</gene>
<comment type="caution">
    <text evidence="1">The sequence shown here is derived from an EMBL/GenBank/DDBJ whole genome shotgun (WGS) entry which is preliminary data.</text>
</comment>
<reference evidence="1" key="1">
    <citation type="journal article" date="2023" name="Nat. Commun.">
        <title>Diploid and tetraploid genomes of Acorus and the evolution of monocots.</title>
        <authorList>
            <person name="Ma L."/>
            <person name="Liu K.W."/>
            <person name="Li Z."/>
            <person name="Hsiao Y.Y."/>
            <person name="Qi Y."/>
            <person name="Fu T."/>
            <person name="Tang G.D."/>
            <person name="Zhang D."/>
            <person name="Sun W.H."/>
            <person name="Liu D.K."/>
            <person name="Li Y."/>
            <person name="Chen G.Z."/>
            <person name="Liu X.D."/>
            <person name="Liao X.Y."/>
            <person name="Jiang Y.T."/>
            <person name="Yu X."/>
            <person name="Hao Y."/>
            <person name="Huang J."/>
            <person name="Zhao X.W."/>
            <person name="Ke S."/>
            <person name="Chen Y.Y."/>
            <person name="Wu W.L."/>
            <person name="Hsu J.L."/>
            <person name="Lin Y.F."/>
            <person name="Huang M.D."/>
            <person name="Li C.Y."/>
            <person name="Huang L."/>
            <person name="Wang Z.W."/>
            <person name="Zhao X."/>
            <person name="Zhong W.Y."/>
            <person name="Peng D.H."/>
            <person name="Ahmad S."/>
            <person name="Lan S."/>
            <person name="Zhang J.S."/>
            <person name="Tsai W.C."/>
            <person name="Van de Peer Y."/>
            <person name="Liu Z.J."/>
        </authorList>
    </citation>
    <scope>NUCLEOTIDE SEQUENCE</scope>
    <source>
        <strain evidence="1">SCP</strain>
    </source>
</reference>
<name>A0AAV9AFH8_ACOGR</name>
<evidence type="ECO:0000313" key="2">
    <source>
        <dbReference type="Proteomes" id="UP001179952"/>
    </source>
</evidence>
<keyword evidence="2" id="KW-1185">Reference proteome</keyword>
<accession>A0AAV9AFH8</accession>
<organism evidence="1 2">
    <name type="scientific">Acorus gramineus</name>
    <name type="common">Dwarf sweet flag</name>
    <dbReference type="NCBI Taxonomy" id="55184"/>
    <lineage>
        <taxon>Eukaryota</taxon>
        <taxon>Viridiplantae</taxon>
        <taxon>Streptophyta</taxon>
        <taxon>Embryophyta</taxon>
        <taxon>Tracheophyta</taxon>
        <taxon>Spermatophyta</taxon>
        <taxon>Magnoliopsida</taxon>
        <taxon>Liliopsida</taxon>
        <taxon>Acoraceae</taxon>
        <taxon>Acorus</taxon>
    </lineage>
</organism>
<dbReference type="Proteomes" id="UP001179952">
    <property type="component" value="Unassembled WGS sequence"/>
</dbReference>
<dbReference type="AlphaFoldDB" id="A0AAV9AFH8"/>
<sequence length="119" mass="13720">MSNEKQKNTWIKKQLRFYSNYASKIISFLIYPKKKIHALLMSLSITEPKKSAAPSPTPSPLLLPRLHHHRCSTRSSSHCGPHLPLDNPQPTHRAERRLCHQFTKGLCREKFTQPPRGTL</sequence>